<dbReference type="SUPFAM" id="SSF52440">
    <property type="entry name" value="PreATP-grasp domain"/>
    <property type="match status" value="1"/>
</dbReference>
<comment type="caution">
    <text evidence="12">The sequence shown here is derived from an EMBL/GenBank/DDBJ whole genome shotgun (WGS) entry which is preliminary data.</text>
</comment>
<keyword evidence="3" id="KW-0436">Ligase</keyword>
<evidence type="ECO:0000259" key="11">
    <source>
        <dbReference type="PROSITE" id="PS50979"/>
    </source>
</evidence>
<dbReference type="SUPFAM" id="SSF56059">
    <property type="entry name" value="Glutathione synthetase ATP-binding domain-like"/>
    <property type="match status" value="1"/>
</dbReference>
<accession>A0ABU2DP76</accession>
<sequence length="587" mass="61986">MKRLLIANRSEIAVRIIRTARELGIETVAVYADQDAASMHVELADVAHALHGTTAAETYLDIEKILAAAEASGADAVHPGYGFLSENAAFARAVIDAGLTWVGPSPETIDALGNKVSARQIAVAAGAPLAPGTDGPVSSAEEVRTFAAEHGLPVAVKAAYGGGGRGMRVIRQTDEIDEGFASAVREAEAAFGRGECFVERFLDRPRHVEAQVLADTHGQVVVVGLRDCSLQRRNQKLVEEAPAPFLSRQERDRLHESARAICTEAGYTGAGTVEYLLSPDGVISFLEVNTRLQVEHPVTEETSGVDLVAEQLRIADGLPLSLTQDPEPAGHSIEFRLNAEDPAQGFLPTPGPVDLFQPPTGPGVRIDTGIRTGDEVSGAFDSMIGKLIVTAADRPTALRRARTALAELRIDGLPTVLPFHRAVLEAEDFLAASGPEAFGVHTRWIETDFEAELAESEHLSTALRHREQSMQRATVEIDGRAVTLGLPAQLLSLFGSAGAHPAGAHSPGAPGADDAEDQGAVTSPVSGSLVSWVSEDGAEVEEGQGLAVVEAMKMETTVRAETSGTFHREELEPGTALKGGQILGRIG</sequence>
<evidence type="ECO:0000256" key="6">
    <source>
        <dbReference type="ARBA" id="ARBA00023267"/>
    </source>
</evidence>
<evidence type="ECO:0000256" key="4">
    <source>
        <dbReference type="ARBA" id="ARBA00022741"/>
    </source>
</evidence>
<dbReference type="SMART" id="SM00878">
    <property type="entry name" value="Biotin_carb_C"/>
    <property type="match status" value="1"/>
</dbReference>
<dbReference type="InterPro" id="IPR011054">
    <property type="entry name" value="Rudment_hybrid_motif"/>
</dbReference>
<comment type="cofactor">
    <cofactor evidence="1">
        <name>biotin</name>
        <dbReference type="ChEBI" id="CHEBI:57586"/>
    </cofactor>
</comment>
<dbReference type="Gene3D" id="2.40.50.100">
    <property type="match status" value="1"/>
</dbReference>
<dbReference type="EMBL" id="JAVKGR010000001">
    <property type="protein sequence ID" value="MDR8018309.1"/>
    <property type="molecule type" value="Genomic_DNA"/>
</dbReference>
<feature type="domain" description="Biotin carboxylation" evidence="11">
    <location>
        <begin position="1"/>
        <end position="444"/>
    </location>
</feature>
<keyword evidence="5 7" id="KW-0067">ATP-binding</keyword>
<evidence type="ECO:0000256" key="3">
    <source>
        <dbReference type="ARBA" id="ARBA00022598"/>
    </source>
</evidence>
<organism evidence="12 13">
    <name type="scientific">Nesterenkonia aerolata</name>
    <dbReference type="NCBI Taxonomy" id="3074079"/>
    <lineage>
        <taxon>Bacteria</taxon>
        <taxon>Bacillati</taxon>
        <taxon>Actinomycetota</taxon>
        <taxon>Actinomycetes</taxon>
        <taxon>Micrococcales</taxon>
        <taxon>Micrococcaceae</taxon>
        <taxon>Nesterenkonia</taxon>
    </lineage>
</organism>
<evidence type="ECO:0000259" key="10">
    <source>
        <dbReference type="PROSITE" id="PS50975"/>
    </source>
</evidence>
<evidence type="ECO:0000256" key="7">
    <source>
        <dbReference type="PROSITE-ProRule" id="PRU00409"/>
    </source>
</evidence>
<dbReference type="SUPFAM" id="SSF51230">
    <property type="entry name" value="Single hybrid motif"/>
    <property type="match status" value="1"/>
</dbReference>
<dbReference type="PROSITE" id="PS50975">
    <property type="entry name" value="ATP_GRASP"/>
    <property type="match status" value="1"/>
</dbReference>
<dbReference type="InterPro" id="IPR050856">
    <property type="entry name" value="Biotin_carboxylase_complex"/>
</dbReference>
<dbReference type="PROSITE" id="PS00867">
    <property type="entry name" value="CPSASE_2"/>
    <property type="match status" value="1"/>
</dbReference>
<dbReference type="Gene3D" id="3.40.50.20">
    <property type="match status" value="1"/>
</dbReference>
<dbReference type="InterPro" id="IPR011053">
    <property type="entry name" value="Single_hybrid_motif"/>
</dbReference>
<dbReference type="InterPro" id="IPR011764">
    <property type="entry name" value="Biotin_carboxylation_dom"/>
</dbReference>
<feature type="domain" description="ATP-grasp" evidence="10">
    <location>
        <begin position="119"/>
        <end position="316"/>
    </location>
</feature>
<dbReference type="CDD" id="cd06850">
    <property type="entry name" value="biotinyl_domain"/>
    <property type="match status" value="1"/>
</dbReference>
<evidence type="ECO:0000313" key="13">
    <source>
        <dbReference type="Proteomes" id="UP001251870"/>
    </source>
</evidence>
<dbReference type="PANTHER" id="PTHR18866:SF33">
    <property type="entry name" value="METHYLCROTONOYL-COA CARBOXYLASE SUBUNIT ALPHA, MITOCHONDRIAL-RELATED"/>
    <property type="match status" value="1"/>
</dbReference>
<keyword evidence="13" id="KW-1185">Reference proteome</keyword>
<dbReference type="InterPro" id="IPR011761">
    <property type="entry name" value="ATP-grasp"/>
</dbReference>
<dbReference type="InterPro" id="IPR000089">
    <property type="entry name" value="Biotin_lipoyl"/>
</dbReference>
<dbReference type="Gene3D" id="3.30.470.20">
    <property type="entry name" value="ATP-grasp fold, B domain"/>
    <property type="match status" value="1"/>
</dbReference>
<proteinExistence type="predicted"/>
<dbReference type="PROSITE" id="PS50979">
    <property type="entry name" value="BC"/>
    <property type="match status" value="1"/>
</dbReference>
<evidence type="ECO:0000313" key="12">
    <source>
        <dbReference type="EMBL" id="MDR8018309.1"/>
    </source>
</evidence>
<dbReference type="PANTHER" id="PTHR18866">
    <property type="entry name" value="CARBOXYLASE:PYRUVATE/ACETYL-COA/PROPIONYL-COA CARBOXYLASE"/>
    <property type="match status" value="1"/>
</dbReference>
<feature type="compositionally biased region" description="Low complexity" evidence="8">
    <location>
        <begin position="499"/>
        <end position="512"/>
    </location>
</feature>
<gene>
    <name evidence="12" type="ORF">RIL96_01835</name>
</gene>
<evidence type="ECO:0000256" key="5">
    <source>
        <dbReference type="ARBA" id="ARBA00022840"/>
    </source>
</evidence>
<dbReference type="RefSeq" id="WP_310547286.1">
    <property type="nucleotide sequence ID" value="NZ_JAVKGR010000001.1"/>
</dbReference>
<dbReference type="InterPro" id="IPR005482">
    <property type="entry name" value="Biotin_COase_C"/>
</dbReference>
<dbReference type="Pfam" id="PF00364">
    <property type="entry name" value="Biotin_lipoyl"/>
    <property type="match status" value="1"/>
</dbReference>
<dbReference type="Pfam" id="PF00289">
    <property type="entry name" value="Biotin_carb_N"/>
    <property type="match status" value="1"/>
</dbReference>
<keyword evidence="6" id="KW-0092">Biotin</keyword>
<evidence type="ECO:0000256" key="1">
    <source>
        <dbReference type="ARBA" id="ARBA00001953"/>
    </source>
</evidence>
<dbReference type="Proteomes" id="UP001251870">
    <property type="component" value="Unassembled WGS sequence"/>
</dbReference>
<dbReference type="PROSITE" id="PS50968">
    <property type="entry name" value="BIOTINYL_LIPOYL"/>
    <property type="match status" value="1"/>
</dbReference>
<dbReference type="Pfam" id="PF02786">
    <property type="entry name" value="CPSase_L_D2"/>
    <property type="match status" value="1"/>
</dbReference>
<dbReference type="InterPro" id="IPR016185">
    <property type="entry name" value="PreATP-grasp_dom_sf"/>
</dbReference>
<dbReference type="EC" id="6.3.4.14" evidence="2"/>
<dbReference type="InterPro" id="IPR001882">
    <property type="entry name" value="Biotin_BS"/>
</dbReference>
<evidence type="ECO:0000256" key="8">
    <source>
        <dbReference type="SAM" id="MobiDB-lite"/>
    </source>
</evidence>
<feature type="region of interest" description="Disordered" evidence="8">
    <location>
        <begin position="499"/>
        <end position="527"/>
    </location>
</feature>
<reference evidence="12 13" key="1">
    <citation type="submission" date="2023-09" db="EMBL/GenBank/DDBJ databases">
        <title>Description of three actinobacteria isolated from air of manufacturing shop in a pharmaceutical factory.</title>
        <authorList>
            <person name="Zhang D.-F."/>
        </authorList>
    </citation>
    <scope>NUCLEOTIDE SEQUENCE [LARGE SCALE GENOMIC DNA]</scope>
    <source>
        <strain evidence="12 13">LY-0111</strain>
    </source>
</reference>
<protein>
    <recommendedName>
        <fullName evidence="2">biotin carboxylase</fullName>
        <ecNumber evidence="2">6.3.4.14</ecNumber>
    </recommendedName>
</protein>
<dbReference type="PROSITE" id="PS00188">
    <property type="entry name" value="BIOTIN"/>
    <property type="match status" value="1"/>
</dbReference>
<name>A0ABU2DP76_9MICC</name>
<evidence type="ECO:0000256" key="2">
    <source>
        <dbReference type="ARBA" id="ARBA00013263"/>
    </source>
</evidence>
<feature type="domain" description="Lipoyl-binding" evidence="9">
    <location>
        <begin position="512"/>
        <end position="587"/>
    </location>
</feature>
<keyword evidence="4 7" id="KW-0547">Nucleotide-binding</keyword>
<dbReference type="InterPro" id="IPR005481">
    <property type="entry name" value="BC-like_N"/>
</dbReference>
<dbReference type="Pfam" id="PF02785">
    <property type="entry name" value="Biotin_carb_C"/>
    <property type="match status" value="1"/>
</dbReference>
<dbReference type="SUPFAM" id="SSF51246">
    <property type="entry name" value="Rudiment single hybrid motif"/>
    <property type="match status" value="1"/>
</dbReference>
<dbReference type="Gene3D" id="3.30.1490.20">
    <property type="entry name" value="ATP-grasp fold, A domain"/>
    <property type="match status" value="1"/>
</dbReference>
<dbReference type="InterPro" id="IPR005479">
    <property type="entry name" value="CPAse_ATP-bd"/>
</dbReference>
<dbReference type="InterPro" id="IPR013815">
    <property type="entry name" value="ATP_grasp_subdomain_1"/>
</dbReference>
<evidence type="ECO:0000259" key="9">
    <source>
        <dbReference type="PROSITE" id="PS50968"/>
    </source>
</evidence>